<dbReference type="InterPro" id="IPR049574">
    <property type="entry name" value="CrtA-like"/>
</dbReference>
<comment type="caution">
    <text evidence="1">The sequence shown here is derived from an EMBL/GenBank/DDBJ whole genome shotgun (WGS) entry which is preliminary data.</text>
</comment>
<evidence type="ECO:0000313" key="1">
    <source>
        <dbReference type="EMBL" id="PWG15828.1"/>
    </source>
</evidence>
<keyword evidence="1" id="KW-0560">Oxidoreductase</keyword>
<gene>
    <name evidence="1" type="ORF">DFK10_14955</name>
</gene>
<name>A0A2V1P252_9RHOB</name>
<sequence>MSDLFNGRSRSIVIQIASISFFRFPPGLSRVWALGMMGAARLSLPKVPGIGFWKLCGSGTEEGFTPVPNTAVYAILATWPDAETARHQTRAAPIFRRYQNRSTESWTVFLAPVSARGAWSGTVPFDASGEMPDGPLAALTRATVRPLKALRFWQRVPDISAVIGDDPNVAFKIGIGEVPLLHQVTFSIWPDRASMAAFARTDGPHARAIDAVRDGDWFREELYARFRILGDHGTWNGQSPLAKLDTRP</sequence>
<evidence type="ECO:0000313" key="2">
    <source>
        <dbReference type="Proteomes" id="UP000245293"/>
    </source>
</evidence>
<keyword evidence="1" id="KW-0503">Monooxygenase</keyword>
<dbReference type="NCBIfam" id="NF045923">
    <property type="entry name" value="SpheroidMoxCrtARhod"/>
    <property type="match status" value="1"/>
</dbReference>
<dbReference type="GO" id="GO:0004497">
    <property type="term" value="F:monooxygenase activity"/>
    <property type="evidence" value="ECO:0007669"/>
    <property type="project" value="UniProtKB-KW"/>
</dbReference>
<reference evidence="2" key="1">
    <citation type="submission" date="2018-05" db="EMBL/GenBank/DDBJ databases">
        <authorList>
            <person name="Du Z."/>
            <person name="Wang X."/>
        </authorList>
    </citation>
    <scope>NUCLEOTIDE SEQUENCE [LARGE SCALE GENOMIC DNA]</scope>
    <source>
        <strain evidence="2">WDS4C29</strain>
    </source>
</reference>
<dbReference type="Proteomes" id="UP000245293">
    <property type="component" value="Unassembled WGS sequence"/>
</dbReference>
<keyword evidence="2" id="KW-1185">Reference proteome</keyword>
<organism evidence="1 2">
    <name type="scientific">Salibaculum griseiflavum</name>
    <dbReference type="NCBI Taxonomy" id="1914409"/>
    <lineage>
        <taxon>Bacteria</taxon>
        <taxon>Pseudomonadati</taxon>
        <taxon>Pseudomonadota</taxon>
        <taxon>Alphaproteobacteria</taxon>
        <taxon>Rhodobacterales</taxon>
        <taxon>Roseobacteraceae</taxon>
        <taxon>Salibaculum</taxon>
    </lineage>
</organism>
<accession>A0A2V1P252</accession>
<protein>
    <submittedName>
        <fullName evidence="1">Spheroidene monooxygenase</fullName>
    </submittedName>
</protein>
<dbReference type="CDD" id="cd21650">
    <property type="entry name" value="CrtA-like"/>
    <property type="match status" value="1"/>
</dbReference>
<dbReference type="EMBL" id="QETF01000022">
    <property type="protein sequence ID" value="PWG15828.1"/>
    <property type="molecule type" value="Genomic_DNA"/>
</dbReference>
<proteinExistence type="predicted"/>
<dbReference type="AlphaFoldDB" id="A0A2V1P252"/>
<dbReference type="OrthoDB" id="1122317at2"/>